<name>A0A2P2LR90_RHIMU</name>
<feature type="region of interest" description="Disordered" evidence="1">
    <location>
        <begin position="1"/>
        <end position="22"/>
    </location>
</feature>
<accession>A0A2P2LR90</accession>
<dbReference type="EMBL" id="GGEC01040000">
    <property type="protein sequence ID" value="MBX20484.1"/>
    <property type="molecule type" value="Transcribed_RNA"/>
</dbReference>
<sequence length="64" mass="6865">MGEVSRALVRREETTGGGGVGEKLVVDETGELSGFRARMVPAIIESQGLILENQVRIQAILGRN</sequence>
<evidence type="ECO:0000256" key="1">
    <source>
        <dbReference type="SAM" id="MobiDB-lite"/>
    </source>
</evidence>
<protein>
    <submittedName>
        <fullName evidence="2">Uncharacterized protein MANES_10G001500</fullName>
    </submittedName>
</protein>
<reference evidence="2" key="1">
    <citation type="submission" date="2018-02" db="EMBL/GenBank/DDBJ databases">
        <title>Rhizophora mucronata_Transcriptome.</title>
        <authorList>
            <person name="Meera S.P."/>
            <person name="Sreeshan A."/>
            <person name="Augustine A."/>
        </authorList>
    </citation>
    <scope>NUCLEOTIDE SEQUENCE</scope>
    <source>
        <tissue evidence="2">Leaf</tissue>
    </source>
</reference>
<proteinExistence type="predicted"/>
<organism evidence="2">
    <name type="scientific">Rhizophora mucronata</name>
    <name type="common">Asiatic mangrove</name>
    <dbReference type="NCBI Taxonomy" id="61149"/>
    <lineage>
        <taxon>Eukaryota</taxon>
        <taxon>Viridiplantae</taxon>
        <taxon>Streptophyta</taxon>
        <taxon>Embryophyta</taxon>
        <taxon>Tracheophyta</taxon>
        <taxon>Spermatophyta</taxon>
        <taxon>Magnoliopsida</taxon>
        <taxon>eudicotyledons</taxon>
        <taxon>Gunneridae</taxon>
        <taxon>Pentapetalae</taxon>
        <taxon>rosids</taxon>
        <taxon>fabids</taxon>
        <taxon>Malpighiales</taxon>
        <taxon>Rhizophoraceae</taxon>
        <taxon>Rhizophora</taxon>
    </lineage>
</organism>
<dbReference type="AlphaFoldDB" id="A0A2P2LR90"/>
<evidence type="ECO:0000313" key="2">
    <source>
        <dbReference type="EMBL" id="MBX20484.1"/>
    </source>
</evidence>